<organism evidence="1">
    <name type="scientific">Siphoviridae sp. ctkKt3</name>
    <dbReference type="NCBI Taxonomy" id="2825642"/>
    <lineage>
        <taxon>Viruses</taxon>
        <taxon>Duplodnaviria</taxon>
        <taxon>Heunggongvirae</taxon>
        <taxon>Uroviricota</taxon>
        <taxon>Caudoviricetes</taxon>
    </lineage>
</organism>
<accession>A0A8S5UYS0</accession>
<dbReference type="EMBL" id="BK016169">
    <property type="protein sequence ID" value="DAF99603.1"/>
    <property type="molecule type" value="Genomic_DNA"/>
</dbReference>
<name>A0A8S5UYS0_9CAUD</name>
<proteinExistence type="predicted"/>
<reference evidence="1" key="1">
    <citation type="journal article" date="2021" name="Proc. Natl. Acad. Sci. U.S.A.">
        <title>A Catalog of Tens of Thousands of Viruses from Human Metagenomes Reveals Hidden Associations with Chronic Diseases.</title>
        <authorList>
            <person name="Tisza M.J."/>
            <person name="Buck C.B."/>
        </authorList>
    </citation>
    <scope>NUCLEOTIDE SEQUENCE</scope>
    <source>
        <strain evidence="1">CtkKt3</strain>
    </source>
</reference>
<dbReference type="Pfam" id="PF25681">
    <property type="entry name" value="Phage_TTP_17"/>
    <property type="match status" value="1"/>
</dbReference>
<sequence>MSENGKVTVGKPKTGGAVFRAPLGTALPTSATAALDKAFVSMGYISEDGVTNENTRESEEIKDWGGNTVLTPQTSKTDKFSMSFMDTKDVNVMKAVYGDGNVTGTLDAGITVKVNAKELEAAAWVVDMVTTGGDPKRICIPNGTVSEIGEIKYASGEAVLFETTISCLPDSDENTHYEYLQKKQ</sequence>
<protein>
    <submittedName>
        <fullName evidence="1">Tail protein</fullName>
    </submittedName>
</protein>
<dbReference type="InterPro" id="IPR058154">
    <property type="entry name" value="Bxb1_TTP-like"/>
</dbReference>
<evidence type="ECO:0000313" key="1">
    <source>
        <dbReference type="EMBL" id="DAF99603.1"/>
    </source>
</evidence>